<evidence type="ECO:0000256" key="5">
    <source>
        <dbReference type="SAM" id="MobiDB-lite"/>
    </source>
</evidence>
<keyword evidence="8" id="KW-1185">Reference proteome</keyword>
<evidence type="ECO:0000313" key="7">
    <source>
        <dbReference type="EMBL" id="KAK3944070.1"/>
    </source>
</evidence>
<dbReference type="PROSITE" id="PS50103">
    <property type="entry name" value="ZF_C3H1"/>
    <property type="match status" value="1"/>
</dbReference>
<organism evidence="7 8">
    <name type="scientific">Diplogelasinospora grovesii</name>
    <dbReference type="NCBI Taxonomy" id="303347"/>
    <lineage>
        <taxon>Eukaryota</taxon>
        <taxon>Fungi</taxon>
        <taxon>Dikarya</taxon>
        <taxon>Ascomycota</taxon>
        <taxon>Pezizomycotina</taxon>
        <taxon>Sordariomycetes</taxon>
        <taxon>Sordariomycetidae</taxon>
        <taxon>Sordariales</taxon>
        <taxon>Diplogelasinosporaceae</taxon>
        <taxon>Diplogelasinospora</taxon>
    </lineage>
</organism>
<dbReference type="InterPro" id="IPR000571">
    <property type="entry name" value="Znf_CCCH"/>
</dbReference>
<feature type="domain" description="C3H1-type" evidence="6">
    <location>
        <begin position="1507"/>
        <end position="1532"/>
    </location>
</feature>
<feature type="compositionally biased region" description="Low complexity" evidence="5">
    <location>
        <begin position="265"/>
        <end position="279"/>
    </location>
</feature>
<feature type="region of interest" description="Disordered" evidence="5">
    <location>
        <begin position="1414"/>
        <end position="1499"/>
    </location>
</feature>
<evidence type="ECO:0000256" key="1">
    <source>
        <dbReference type="ARBA" id="ARBA00022723"/>
    </source>
</evidence>
<feature type="region of interest" description="Disordered" evidence="5">
    <location>
        <begin position="708"/>
        <end position="904"/>
    </location>
</feature>
<keyword evidence="1 4" id="KW-0479">Metal-binding</keyword>
<gene>
    <name evidence="7" type="ORF">QBC46DRAFT_415615</name>
</gene>
<feature type="region of interest" description="Disordered" evidence="5">
    <location>
        <begin position="975"/>
        <end position="1004"/>
    </location>
</feature>
<evidence type="ECO:0000313" key="8">
    <source>
        <dbReference type="Proteomes" id="UP001303473"/>
    </source>
</evidence>
<feature type="compositionally biased region" description="Low complexity" evidence="5">
    <location>
        <begin position="770"/>
        <end position="818"/>
    </location>
</feature>
<feature type="compositionally biased region" description="Basic and acidic residues" evidence="5">
    <location>
        <begin position="1448"/>
        <end position="1482"/>
    </location>
</feature>
<evidence type="ECO:0000259" key="6">
    <source>
        <dbReference type="PROSITE" id="PS50103"/>
    </source>
</evidence>
<feature type="region of interest" description="Disordered" evidence="5">
    <location>
        <begin position="1143"/>
        <end position="1173"/>
    </location>
</feature>
<evidence type="ECO:0000256" key="2">
    <source>
        <dbReference type="ARBA" id="ARBA00022771"/>
    </source>
</evidence>
<feature type="region of interest" description="Disordered" evidence="5">
    <location>
        <begin position="917"/>
        <end position="946"/>
    </location>
</feature>
<feature type="region of interest" description="Disordered" evidence="5">
    <location>
        <begin position="200"/>
        <end position="395"/>
    </location>
</feature>
<feature type="region of interest" description="Disordered" evidence="5">
    <location>
        <begin position="1188"/>
        <end position="1209"/>
    </location>
</feature>
<proteinExistence type="predicted"/>
<dbReference type="Proteomes" id="UP001303473">
    <property type="component" value="Unassembled WGS sequence"/>
</dbReference>
<feature type="compositionally biased region" description="Polar residues" evidence="5">
    <location>
        <begin position="230"/>
        <end position="250"/>
    </location>
</feature>
<feature type="zinc finger region" description="C3H1-type" evidence="4">
    <location>
        <begin position="1507"/>
        <end position="1532"/>
    </location>
</feature>
<feature type="region of interest" description="Disordered" evidence="5">
    <location>
        <begin position="1059"/>
        <end position="1087"/>
    </location>
</feature>
<accession>A0AAN6NEN0</accession>
<evidence type="ECO:0000256" key="3">
    <source>
        <dbReference type="ARBA" id="ARBA00022833"/>
    </source>
</evidence>
<protein>
    <recommendedName>
        <fullName evidence="6">C3H1-type domain-containing protein</fullName>
    </recommendedName>
</protein>
<dbReference type="GO" id="GO:0008270">
    <property type="term" value="F:zinc ion binding"/>
    <property type="evidence" value="ECO:0007669"/>
    <property type="project" value="UniProtKB-KW"/>
</dbReference>
<feature type="compositionally biased region" description="Basic and acidic residues" evidence="5">
    <location>
        <begin position="975"/>
        <end position="993"/>
    </location>
</feature>
<keyword evidence="3 4" id="KW-0862">Zinc</keyword>
<feature type="compositionally biased region" description="Basic and acidic residues" evidence="5">
    <location>
        <begin position="936"/>
        <end position="946"/>
    </location>
</feature>
<feature type="region of interest" description="Disordered" evidence="5">
    <location>
        <begin position="134"/>
        <end position="183"/>
    </location>
</feature>
<dbReference type="SUPFAM" id="SSF90229">
    <property type="entry name" value="CCCH zinc finger"/>
    <property type="match status" value="1"/>
</dbReference>
<dbReference type="EMBL" id="MU853761">
    <property type="protein sequence ID" value="KAK3944070.1"/>
    <property type="molecule type" value="Genomic_DNA"/>
</dbReference>
<reference evidence="8" key="1">
    <citation type="journal article" date="2023" name="Mol. Phylogenet. Evol.">
        <title>Genome-scale phylogeny and comparative genomics of the fungal order Sordariales.</title>
        <authorList>
            <person name="Hensen N."/>
            <person name="Bonometti L."/>
            <person name="Westerberg I."/>
            <person name="Brannstrom I.O."/>
            <person name="Guillou S."/>
            <person name="Cros-Aarteil S."/>
            <person name="Calhoun S."/>
            <person name="Haridas S."/>
            <person name="Kuo A."/>
            <person name="Mondo S."/>
            <person name="Pangilinan J."/>
            <person name="Riley R."/>
            <person name="LaButti K."/>
            <person name="Andreopoulos B."/>
            <person name="Lipzen A."/>
            <person name="Chen C."/>
            <person name="Yan M."/>
            <person name="Daum C."/>
            <person name="Ng V."/>
            <person name="Clum A."/>
            <person name="Steindorff A."/>
            <person name="Ohm R.A."/>
            <person name="Martin F."/>
            <person name="Silar P."/>
            <person name="Natvig D.O."/>
            <person name="Lalanne C."/>
            <person name="Gautier V."/>
            <person name="Ament-Velasquez S.L."/>
            <person name="Kruys A."/>
            <person name="Hutchinson M.I."/>
            <person name="Powell A.J."/>
            <person name="Barry K."/>
            <person name="Miller A.N."/>
            <person name="Grigoriev I.V."/>
            <person name="Debuchy R."/>
            <person name="Gladieux P."/>
            <person name="Hiltunen Thoren M."/>
            <person name="Johannesson H."/>
        </authorList>
    </citation>
    <scope>NUCLEOTIDE SEQUENCE [LARGE SCALE GENOMIC DNA]</scope>
    <source>
        <strain evidence="8">CBS 340.73</strain>
    </source>
</reference>
<feature type="compositionally biased region" description="Pro residues" evidence="5">
    <location>
        <begin position="1062"/>
        <end position="1073"/>
    </location>
</feature>
<name>A0AAN6NEN0_9PEZI</name>
<dbReference type="InterPro" id="IPR036855">
    <property type="entry name" value="Znf_CCCH_sf"/>
</dbReference>
<feature type="compositionally biased region" description="Low complexity" evidence="5">
    <location>
        <begin position="374"/>
        <end position="386"/>
    </location>
</feature>
<sequence>MDQGHVTEWDPNNFGGEPWEHQFNGSGLGFDPHHDPNNGFHNPNAFLGNVAQINSHPANADTQPSLYPSFQFYPQNSVWSGHEPTTASYNQDASLPQGYFTDQQPSNDVSQTVDSRFAVVNLTEDDDFHNHLQAASHQDAPSHGFGRGVVNPTPPPSKGYIQGGVPQWQGAQAPVSGYPPARKYENPLASAQAANLQRQALNGSPSPYSNGHGPYPGAMQNFQADLRQSAVDTQPAQPQFASVPNGQPLLSRTPVGQHPMRNVGSPQIPQLISQSSTSKPPTPQPPTAQTAPLQPATQQQQSRPQQPTARPQPAQPQTLQFQIVQPQVAPPARTQSPAVQQSALSPAENAVSGVKRRPVSDTQEAKLAAKKAKVVSGPSSVGSPSAQGLQNDSPAPTALFQVESDLLKEARERPDGTWPGVPHLAIGETPVKLKKGPPNKRYVTIATRGDRDPLFPDLPQGWTPAESFGNHANAYQTAQSDLDRQQADARLEIELKRGGNEIPTEWWKKLAKDSSAEVKRLDPPAEPTNTTIRAAELLRIHPSHKANRRVVQRVYEDYHTFLLDKATELKNSDAFDKLLRAEKSRTKTPGSVSDEVTNALRIEIEPLRAQLENAIVEGLKEGDAKVLRRLGEKSNLPIRLLNNLIHLINTNDTNSTLAKAILRLLGRFTSLKRSQLEGWKFASTRAKLEAQGDSEVKELAAAIVANAEKNDDKDSIPPSAASDAKPGAAQTEKVSSADVKPSAKARVPSASVKRPREDDTNGGDTRLAKKAATSSSAPASGGKVSSVVTKSASGGIRAPLAKPTTATSAPITTTAGPAKPRSSMLLPGKSRLAPRPAPKLEPAKYEVQKAPVKSAETAPKLQPVKTEDTKPAAPKPSPQNTAQVTELSKVAKAKAAEPAQSSTSRFAALLAEIAEPKKVKAPTPAPVTPPDLNETPEQKTRRLRKEERRRLNLRVTFRSEDRLCEIREFASFPEERGGRQARDYKSDGKDKAEGMALKKGHIGELRPWEEPKEIDFEVIPKETREKFFATRGGMKTFRTEQQKFMEDREARELMVIYTDPADIPPTPKSPPHIAPTMYDDPPSGVDVHLPETAEHNEIRQRSRDLVEKGVNAAIFYAQARLEQKSSPDYADFTKALKSVNTIANSYHAQPQPQPPSQAPRKDEITFDPNVPPKIRDQQTHQLLLSEAVKNYKDPSPYNPAQPKTMRRRDYPDPAVQAAADYIEDLVERFRQALGTQPQPDPAELQKQQECQQQEAVRLAAAAAAQQQQPAAAAAPGLQDYSAAWAQYYAQMGQNGQQQQQQQAWYTQQQQNAYPQAANPYLQAQPQAPQAAAQQQQPDISALLSALGQNANDAQPQAVAAAATAGADPAQIQALVAALAAGNSNPQGQQAAQAPVDPQYLLSLMNWAQGQNPQAAPAAAYSGQGQGQGQQPSYDQQQQYYAQQQSQSHQDRERDGRGDGYENKNRGKDGDRVDREHKERGEGVRNNNRHKKNKGDVPEHLKGINRALIGTKQCTFWARGQCAKGDKCTFRHD</sequence>
<feature type="compositionally biased region" description="Low complexity" evidence="5">
    <location>
        <begin position="287"/>
        <end position="320"/>
    </location>
</feature>
<evidence type="ECO:0000256" key="4">
    <source>
        <dbReference type="PROSITE-ProRule" id="PRU00723"/>
    </source>
</evidence>
<feature type="compositionally biased region" description="Polar residues" evidence="5">
    <location>
        <begin position="333"/>
        <end position="344"/>
    </location>
</feature>
<feature type="compositionally biased region" description="Low complexity" evidence="5">
    <location>
        <begin position="1414"/>
        <end position="1447"/>
    </location>
</feature>
<keyword evidence="2 4" id="KW-0863">Zinc-finger</keyword>
<comment type="caution">
    <text evidence="7">The sequence shown here is derived from an EMBL/GenBank/DDBJ whole genome shotgun (WGS) entry which is preliminary data.</text>
</comment>
<feature type="region of interest" description="Disordered" evidence="5">
    <location>
        <begin position="1"/>
        <end position="22"/>
    </location>
</feature>